<dbReference type="Proteomes" id="UP000011239">
    <property type="component" value="Segment"/>
</dbReference>
<dbReference type="EMBL" id="MW580855">
    <property type="protein sequence ID" value="QRM17133.1"/>
    <property type="molecule type" value="Genomic_DNA"/>
</dbReference>
<dbReference type="InterPro" id="IPR003360">
    <property type="entry name" value="US22-like"/>
</dbReference>
<evidence type="ECO:0000313" key="9">
    <source>
        <dbReference type="Proteomes" id="UP000011239"/>
    </source>
</evidence>
<evidence type="ECO:0000313" key="2">
    <source>
        <dbReference type="EMBL" id="QRM16349.1"/>
    </source>
</evidence>
<evidence type="ECO:0000313" key="4">
    <source>
        <dbReference type="EMBL" id="QRM16608.1"/>
    </source>
</evidence>
<evidence type="ECO:0000313" key="8">
    <source>
        <dbReference type="EMBL" id="QRM17133.1"/>
    </source>
</evidence>
<evidence type="ECO:0000313" key="3">
    <source>
        <dbReference type="EMBL" id="QRM16478.1"/>
    </source>
</evidence>
<keyword evidence="9" id="KW-1185">Reference proteome</keyword>
<reference evidence="1 9" key="1">
    <citation type="journal article" date="2010" name="J. Gen. Virol.">
        <title>Complete genome sequence and taxonomic position of anguillid herpesvirus 1.</title>
        <authorList>
            <person name="van Beurden S.J."/>
            <person name="Bossers A."/>
            <person name="Voorbergen-Laarman M.H."/>
            <person name="Haenen O.L."/>
            <person name="Peters S."/>
            <person name="Abma-Henkens M.H."/>
            <person name="Peeters B.P."/>
            <person name="Rottier P.J."/>
            <person name="Engelsma M.Y."/>
        </authorList>
    </citation>
    <scope>NUCLEOTIDE SEQUENCE [LARGE SCALE GENOMIC DNA]</scope>
    <source>
        <strain evidence="1">500138</strain>
        <strain evidence="9">Isolate Anguilla anguilla/Netherlands/500138/1998</strain>
    </source>
</reference>
<dbReference type="EMBL" id="MW580853">
    <property type="protein sequence ID" value="QRM16872.1"/>
    <property type="molecule type" value="Genomic_DNA"/>
</dbReference>
<dbReference type="KEGG" id="vg:8683488"/>
<evidence type="ECO:0000313" key="1">
    <source>
        <dbReference type="EMBL" id="ADA57819.1"/>
    </source>
</evidence>
<dbReference type="EMBL" id="MW580852">
    <property type="protein sequence ID" value="QRM16741.1"/>
    <property type="molecule type" value="Genomic_DNA"/>
</dbReference>
<dbReference type="EMBL" id="MW580851">
    <property type="protein sequence ID" value="QRM16608.1"/>
    <property type="molecule type" value="Genomic_DNA"/>
</dbReference>
<dbReference type="Pfam" id="PF02393">
    <property type="entry name" value="US22"/>
    <property type="match status" value="1"/>
</dbReference>
<gene>
    <name evidence="2" type="primary">ORF56</name>
    <name evidence="1" type="ORF">AngHV1_ORF56</name>
</gene>
<reference evidence="1" key="2">
    <citation type="submission" date="2012-05" db="EMBL/GenBank/DDBJ databases">
        <authorList>
            <person name="van Beurden S.J."/>
            <person name="Gatherer D."/>
            <person name="Tuzi K."/>
            <person name="Herzyk P."/>
            <person name="Galbraith J."/>
            <person name="Peeters B.P.H."/>
            <person name="Rottier P.J.M."/>
            <person name="Engelsma M.Y."/>
            <person name="Davison A.J."/>
        </authorList>
    </citation>
    <scope>NUCLEOTIDE SEQUENCE</scope>
    <source>
        <strain evidence="1">500138</strain>
    </source>
</reference>
<accession>A0A1J0REC5</accession>
<organism evidence="2">
    <name type="scientific">Anguillid herpesvirus 1</name>
    <dbReference type="NCBI Taxonomy" id="150286"/>
    <lineage>
        <taxon>Viruses</taxon>
        <taxon>Duplodnaviria</taxon>
        <taxon>Heunggongvirae</taxon>
        <taxon>Peploviricota</taxon>
        <taxon>Herviviricetes</taxon>
        <taxon>Herpesvirales</taxon>
        <taxon>Alloherpesviridae</taxon>
        <taxon>Cyvirus</taxon>
        <taxon>Cyvirus anguillidallo1</taxon>
    </lineage>
</organism>
<proteinExistence type="predicted"/>
<dbReference type="EMBL" id="MW580849">
    <property type="protein sequence ID" value="QRM16349.1"/>
    <property type="molecule type" value="Genomic_DNA"/>
</dbReference>
<reference evidence="2" key="3">
    <citation type="journal article" date="2021" name="Microorganisms">
        <title>Genomes of Anguillid Herpesvirus 1 Strains Reveal Evolutionary Disparities and Low Genetic Diversity in the Genus Cyprinivirus.</title>
        <authorList>
            <person name="Donohoe O."/>
            <person name="Zhang H."/>
            <person name="Delrez N."/>
            <person name="Gao Y."/>
            <person name="Suarez N.M."/>
            <person name="Davison A.J."/>
            <person name="Vanderplasschen A."/>
        </authorList>
    </citation>
    <scope>NUCLEOTIDE SEQUENCE</scope>
    <source>
        <strain evidence="2">500138</strain>
        <strain evidence="4">DK-200249</strain>
        <strain evidence="3">DK-2008-50-66-1</strain>
        <strain evidence="5">DK-205223-2</strain>
        <strain evidence="6">DK-206116-1</strain>
        <strain evidence="7">HVA 486123</strain>
        <strain evidence="8">UK N080</strain>
    </source>
</reference>
<evidence type="ECO:0000313" key="7">
    <source>
        <dbReference type="EMBL" id="QRM17002.1"/>
    </source>
</evidence>
<dbReference type="OrthoDB" id="10530at10239"/>
<protein>
    <submittedName>
        <fullName evidence="2">Protein ORF56</fullName>
    </submittedName>
</protein>
<evidence type="ECO:0000313" key="6">
    <source>
        <dbReference type="EMBL" id="QRM16872.1"/>
    </source>
</evidence>
<dbReference type="EMBL" id="FJ940765">
    <property type="protein sequence ID" value="ADA57819.1"/>
    <property type="molecule type" value="Genomic_DNA"/>
</dbReference>
<accession>D2E8A7</accession>
<dbReference type="GeneID" id="8683488"/>
<dbReference type="RefSeq" id="YP_003358195.1">
    <property type="nucleotide sequence ID" value="NC_013668.3"/>
</dbReference>
<dbReference type="EMBL" id="MW580854">
    <property type="protein sequence ID" value="QRM17002.1"/>
    <property type="molecule type" value="Genomic_DNA"/>
</dbReference>
<name>A0A1J0REC5_9VIRU</name>
<evidence type="ECO:0000313" key="5">
    <source>
        <dbReference type="EMBL" id="QRM16741.1"/>
    </source>
</evidence>
<dbReference type="EMBL" id="MW580850">
    <property type="protein sequence ID" value="QRM16478.1"/>
    <property type="molecule type" value="Genomic_DNA"/>
</dbReference>
<sequence length="166" mass="18387">MDAFVQATFEELPQLVDDRRGDRILLKRGIVLRIAPLDGTIHWGDDDIVSAWETLFLPTPEKMVVLGAIDHIDGEWICQVIVLVGEGGCVYFVDADELHYMAPSIAELDTNVSPTTPPIASYTYGQFCEASAEERDQHVLIPQATGDFVESHTEGMLADLERLNSV</sequence>
<reference evidence="2" key="4">
    <citation type="submission" date="2021-02" db="EMBL/GenBank/DDBJ databases">
        <authorList>
            <person name="Vanderplasschen A.F.C."/>
            <person name="Davison A.J."/>
        </authorList>
    </citation>
    <scope>NUCLEOTIDE SEQUENCE</scope>
    <source>
        <strain evidence="2">500138</strain>
        <strain evidence="4">DK-200249</strain>
        <strain evidence="3">DK-2008-50-66-1</strain>
        <strain evidence="5">DK-205223-2</strain>
        <strain evidence="6">DK-206116-1</strain>
        <strain evidence="7">HVA 486123</strain>
        <strain evidence="8">UK N080</strain>
    </source>
</reference>